<keyword evidence="3" id="KW-1185">Reference proteome</keyword>
<gene>
    <name evidence="2" type="ORF">P153DRAFT_145521</name>
</gene>
<keyword evidence="1" id="KW-0812">Transmembrane</keyword>
<protein>
    <submittedName>
        <fullName evidence="2">Uncharacterized protein</fullName>
    </submittedName>
</protein>
<accession>A0A6A5ZVJ3</accession>
<evidence type="ECO:0000313" key="3">
    <source>
        <dbReference type="Proteomes" id="UP000799771"/>
    </source>
</evidence>
<organism evidence="2 3">
    <name type="scientific">Dothidotthia symphoricarpi CBS 119687</name>
    <dbReference type="NCBI Taxonomy" id="1392245"/>
    <lineage>
        <taxon>Eukaryota</taxon>
        <taxon>Fungi</taxon>
        <taxon>Dikarya</taxon>
        <taxon>Ascomycota</taxon>
        <taxon>Pezizomycotina</taxon>
        <taxon>Dothideomycetes</taxon>
        <taxon>Pleosporomycetidae</taxon>
        <taxon>Pleosporales</taxon>
        <taxon>Dothidotthiaceae</taxon>
        <taxon>Dothidotthia</taxon>
    </lineage>
</organism>
<dbReference type="EMBL" id="ML977522">
    <property type="protein sequence ID" value="KAF2123752.1"/>
    <property type="molecule type" value="Genomic_DNA"/>
</dbReference>
<evidence type="ECO:0000256" key="1">
    <source>
        <dbReference type="SAM" id="Phobius"/>
    </source>
</evidence>
<evidence type="ECO:0000313" key="2">
    <source>
        <dbReference type="EMBL" id="KAF2123752.1"/>
    </source>
</evidence>
<feature type="transmembrane region" description="Helical" evidence="1">
    <location>
        <begin position="92"/>
        <end position="111"/>
    </location>
</feature>
<reference evidence="2" key="1">
    <citation type="journal article" date="2020" name="Stud. Mycol.">
        <title>101 Dothideomycetes genomes: a test case for predicting lifestyles and emergence of pathogens.</title>
        <authorList>
            <person name="Haridas S."/>
            <person name="Albert R."/>
            <person name="Binder M."/>
            <person name="Bloem J."/>
            <person name="Labutti K."/>
            <person name="Salamov A."/>
            <person name="Andreopoulos B."/>
            <person name="Baker S."/>
            <person name="Barry K."/>
            <person name="Bills G."/>
            <person name="Bluhm B."/>
            <person name="Cannon C."/>
            <person name="Castanera R."/>
            <person name="Culley D."/>
            <person name="Daum C."/>
            <person name="Ezra D."/>
            <person name="Gonzalez J."/>
            <person name="Henrissat B."/>
            <person name="Kuo A."/>
            <person name="Liang C."/>
            <person name="Lipzen A."/>
            <person name="Lutzoni F."/>
            <person name="Magnuson J."/>
            <person name="Mondo S."/>
            <person name="Nolan M."/>
            <person name="Ohm R."/>
            <person name="Pangilinan J."/>
            <person name="Park H.-J."/>
            <person name="Ramirez L."/>
            <person name="Alfaro M."/>
            <person name="Sun H."/>
            <person name="Tritt A."/>
            <person name="Yoshinaga Y."/>
            <person name="Zwiers L.-H."/>
            <person name="Turgeon B."/>
            <person name="Goodwin S."/>
            <person name="Spatafora J."/>
            <person name="Crous P."/>
            <person name="Grigoriev I."/>
        </authorList>
    </citation>
    <scope>NUCLEOTIDE SEQUENCE</scope>
    <source>
        <strain evidence="2">CBS 119687</strain>
    </source>
</reference>
<keyword evidence="1" id="KW-1133">Transmembrane helix</keyword>
<name>A0A6A5ZVJ3_9PLEO</name>
<dbReference type="Proteomes" id="UP000799771">
    <property type="component" value="Unassembled WGS sequence"/>
</dbReference>
<sequence length="155" mass="16914">MDVVVVPVIALDDVRVSTEPSRIEPGEAGAEGCRVELQDASEQTLHSVPIIRVAAVYKVEVDVEFKACAPEQVESELRLLGACERSAAFFKVAIYIHVAVAFAFAIAVSALEKHVLKKKPECSIAMVVEAFSTAVSESTTQRRPPHCCRCTHYRS</sequence>
<dbReference type="GeneID" id="54402572"/>
<keyword evidence="1" id="KW-0472">Membrane</keyword>
<dbReference type="AlphaFoldDB" id="A0A6A5ZVJ3"/>
<proteinExistence type="predicted"/>
<dbReference type="RefSeq" id="XP_033518146.1">
    <property type="nucleotide sequence ID" value="XM_033662140.1"/>
</dbReference>